<name>A0A919IZN9_9ACTN</name>
<accession>A0A919IZN9</accession>
<dbReference type="AlphaFoldDB" id="A0A919IZN9"/>
<gene>
    <name evidence="2" type="ORF">Afe05nite_20830</name>
</gene>
<keyword evidence="1" id="KW-1133">Transmembrane helix</keyword>
<feature type="transmembrane region" description="Helical" evidence="1">
    <location>
        <begin position="6"/>
        <end position="37"/>
    </location>
</feature>
<dbReference type="RefSeq" id="WP_203816800.1">
    <property type="nucleotide sequence ID" value="NZ_BAAABP010000007.1"/>
</dbReference>
<keyword evidence="1" id="KW-0472">Membrane</keyword>
<dbReference type="Proteomes" id="UP000598174">
    <property type="component" value="Unassembled WGS sequence"/>
</dbReference>
<dbReference type="EMBL" id="BOMM01000014">
    <property type="protein sequence ID" value="GIE10243.1"/>
    <property type="molecule type" value="Genomic_DNA"/>
</dbReference>
<sequence>MLVVGLILLLIGIFAHISILTTIGTILLIVGAVFWILGSVGRPIGGRKYWY</sequence>
<protein>
    <submittedName>
        <fullName evidence="2">Uncharacterized protein</fullName>
    </submittedName>
</protein>
<keyword evidence="3" id="KW-1185">Reference proteome</keyword>
<organism evidence="2 3">
    <name type="scientific">Paractinoplanes ferrugineus</name>
    <dbReference type="NCBI Taxonomy" id="113564"/>
    <lineage>
        <taxon>Bacteria</taxon>
        <taxon>Bacillati</taxon>
        <taxon>Actinomycetota</taxon>
        <taxon>Actinomycetes</taxon>
        <taxon>Micromonosporales</taxon>
        <taxon>Micromonosporaceae</taxon>
        <taxon>Paractinoplanes</taxon>
    </lineage>
</organism>
<dbReference type="Pfam" id="PF19626">
    <property type="entry name" value="DUF6131"/>
    <property type="match status" value="1"/>
</dbReference>
<evidence type="ECO:0000313" key="3">
    <source>
        <dbReference type="Proteomes" id="UP000598174"/>
    </source>
</evidence>
<evidence type="ECO:0000313" key="2">
    <source>
        <dbReference type="EMBL" id="GIE10243.1"/>
    </source>
</evidence>
<proteinExistence type="predicted"/>
<comment type="caution">
    <text evidence="2">The sequence shown here is derived from an EMBL/GenBank/DDBJ whole genome shotgun (WGS) entry which is preliminary data.</text>
</comment>
<keyword evidence="1" id="KW-0812">Transmembrane</keyword>
<evidence type="ECO:0000256" key="1">
    <source>
        <dbReference type="SAM" id="Phobius"/>
    </source>
</evidence>
<reference evidence="2" key="1">
    <citation type="submission" date="2021-01" db="EMBL/GenBank/DDBJ databases">
        <title>Whole genome shotgun sequence of Actinoplanes ferrugineus NBRC 15555.</title>
        <authorList>
            <person name="Komaki H."/>
            <person name="Tamura T."/>
        </authorList>
    </citation>
    <scope>NUCLEOTIDE SEQUENCE</scope>
    <source>
        <strain evidence="2">NBRC 15555</strain>
    </source>
</reference>
<dbReference type="InterPro" id="IPR046134">
    <property type="entry name" value="DUF6131"/>
</dbReference>